<organism evidence="2 3">
    <name type="scientific">Streptomyces avermitilis</name>
    <dbReference type="NCBI Taxonomy" id="33903"/>
    <lineage>
        <taxon>Bacteria</taxon>
        <taxon>Bacillati</taxon>
        <taxon>Actinomycetota</taxon>
        <taxon>Actinomycetes</taxon>
        <taxon>Kitasatosporales</taxon>
        <taxon>Streptomycetaceae</taxon>
        <taxon>Streptomyces</taxon>
    </lineage>
</organism>
<dbReference type="EMBL" id="BJHX01000001">
    <property type="protein sequence ID" value="GDY67805.1"/>
    <property type="molecule type" value="Genomic_DNA"/>
</dbReference>
<name>A0A4D4MKV5_STRAX</name>
<gene>
    <name evidence="1" type="ORF">SAV14893_071980</name>
    <name evidence="2" type="ORF">SAV31267_013620</name>
</gene>
<sequence length="55" mass="5964">MPTAIVPSPQLPVRSEVLARFLKTFASGALKYFAEPGVSDERGLLGLGWYRPCLG</sequence>
<dbReference type="AlphaFoldDB" id="A0A4D4MKV5"/>
<accession>A0A4D4MKV5</accession>
<proteinExistence type="predicted"/>
<reference evidence="2 3" key="1">
    <citation type="submission" date="2019-04" db="EMBL/GenBank/DDBJ databases">
        <title>Draft genome sequences of Streptomyces avermitilis ATCC 31267.</title>
        <authorList>
            <person name="Komaki H."/>
            <person name="Tamura T."/>
            <person name="Hosoyama A."/>
        </authorList>
    </citation>
    <scope>NUCLEOTIDE SEQUENCE [LARGE SCALE GENOMIC DNA]</scope>
    <source>
        <strain evidence="2 3">ATCC 31267</strain>
    </source>
</reference>
<dbReference type="Proteomes" id="UP000299211">
    <property type="component" value="Unassembled WGS sequence"/>
</dbReference>
<reference evidence="1 4" key="2">
    <citation type="submission" date="2019-04" db="EMBL/GenBank/DDBJ databases">
        <title>Draft genome sequences of Streptomyces avermitilis NBRC 14893.</title>
        <authorList>
            <person name="Komaki H."/>
            <person name="Tamura T."/>
            <person name="Hosoyama A."/>
        </authorList>
    </citation>
    <scope>NUCLEOTIDE SEQUENCE [LARGE SCALE GENOMIC DNA]</scope>
    <source>
        <strain evidence="1 4">NBRC 14893</strain>
    </source>
</reference>
<dbReference type="EMBL" id="BJHY01000001">
    <property type="protein sequence ID" value="GDY71877.1"/>
    <property type="molecule type" value="Genomic_DNA"/>
</dbReference>
<comment type="caution">
    <text evidence="2">The sequence shown here is derived from an EMBL/GenBank/DDBJ whole genome shotgun (WGS) entry which is preliminary data.</text>
</comment>
<evidence type="ECO:0000313" key="3">
    <source>
        <dbReference type="Proteomes" id="UP000299211"/>
    </source>
</evidence>
<evidence type="ECO:0000313" key="1">
    <source>
        <dbReference type="EMBL" id="GDY67805.1"/>
    </source>
</evidence>
<protein>
    <submittedName>
        <fullName evidence="2">Uncharacterized protein</fullName>
    </submittedName>
</protein>
<dbReference type="Proteomes" id="UP000302139">
    <property type="component" value="Unassembled WGS sequence"/>
</dbReference>
<evidence type="ECO:0000313" key="2">
    <source>
        <dbReference type="EMBL" id="GDY71877.1"/>
    </source>
</evidence>
<evidence type="ECO:0000313" key="4">
    <source>
        <dbReference type="Proteomes" id="UP000302139"/>
    </source>
</evidence>